<dbReference type="Gene3D" id="3.40.190.80">
    <property type="match status" value="1"/>
</dbReference>
<dbReference type="InterPro" id="IPR033391">
    <property type="entry name" value="FBPase_N"/>
</dbReference>
<evidence type="ECO:0000256" key="5">
    <source>
        <dbReference type="ARBA" id="ARBA00023277"/>
    </source>
</evidence>
<dbReference type="PANTHER" id="PTHR11556">
    <property type="entry name" value="FRUCTOSE-1,6-BISPHOSPHATASE-RELATED"/>
    <property type="match status" value="1"/>
</dbReference>
<dbReference type="FunFam" id="3.40.190.80:FF:000009">
    <property type="entry name" value="Fructose-1,6-bisphosphatase, chloroplastic"/>
    <property type="match status" value="1"/>
</dbReference>
<evidence type="ECO:0000256" key="4">
    <source>
        <dbReference type="ARBA" id="ARBA00022801"/>
    </source>
</evidence>
<evidence type="ECO:0000256" key="2">
    <source>
        <dbReference type="ARBA" id="ARBA00010941"/>
    </source>
</evidence>
<evidence type="ECO:0000256" key="3">
    <source>
        <dbReference type="ARBA" id="ARBA00013093"/>
    </source>
</evidence>
<dbReference type="EMBL" id="GBEZ01023586">
    <property type="protein sequence ID" value="JAC63311.1"/>
    <property type="molecule type" value="Transcribed_RNA"/>
</dbReference>
<dbReference type="GO" id="GO:0006000">
    <property type="term" value="P:fructose metabolic process"/>
    <property type="evidence" value="ECO:0007669"/>
    <property type="project" value="TreeGrafter"/>
</dbReference>
<dbReference type="GO" id="GO:0006094">
    <property type="term" value="P:gluconeogenesis"/>
    <property type="evidence" value="ECO:0007669"/>
    <property type="project" value="TreeGrafter"/>
</dbReference>
<dbReference type="EMBL" id="GBEZ01023329">
    <property type="protein sequence ID" value="JAC63551.1"/>
    <property type="molecule type" value="Transcribed_RNA"/>
</dbReference>
<dbReference type="AlphaFoldDB" id="A0A061QYB8"/>
<reference evidence="10" key="1">
    <citation type="submission" date="2014-05" db="EMBL/GenBank/DDBJ databases">
        <title>The transcriptome of the halophilic microalga Tetraselmis sp. GSL018 isolated from the Great Salt Lake, Utah.</title>
        <authorList>
            <person name="Jinkerson R.E."/>
            <person name="D'Adamo S."/>
            <person name="Posewitz M.C."/>
        </authorList>
    </citation>
    <scope>NUCLEOTIDE SEQUENCE</scope>
    <source>
        <strain evidence="10">GSL018</strain>
    </source>
</reference>
<organism evidence="10">
    <name type="scientific">Tetraselmis sp. GSL018</name>
    <dbReference type="NCBI Taxonomy" id="582737"/>
    <lineage>
        <taxon>Eukaryota</taxon>
        <taxon>Viridiplantae</taxon>
        <taxon>Chlorophyta</taxon>
        <taxon>core chlorophytes</taxon>
        <taxon>Chlorodendrophyceae</taxon>
        <taxon>Chlorodendrales</taxon>
        <taxon>Chlorodendraceae</taxon>
        <taxon>Tetraselmis</taxon>
    </lineage>
</organism>
<feature type="domain" description="Fructose-1-6-bisphosphatase class I N-terminal" evidence="8">
    <location>
        <begin position="89"/>
        <end position="281"/>
    </location>
</feature>
<accession>A0A061QYB8</accession>
<comment type="catalytic activity">
    <reaction evidence="1">
        <text>beta-D-fructose 1,6-bisphosphate + H2O = beta-D-fructose 6-phosphate + phosphate</text>
        <dbReference type="Rhea" id="RHEA:11064"/>
        <dbReference type="ChEBI" id="CHEBI:15377"/>
        <dbReference type="ChEBI" id="CHEBI:32966"/>
        <dbReference type="ChEBI" id="CHEBI:43474"/>
        <dbReference type="ChEBI" id="CHEBI:57634"/>
        <dbReference type="EC" id="3.1.3.11"/>
    </reaction>
</comment>
<dbReference type="GO" id="GO:0042132">
    <property type="term" value="F:fructose 1,6-bisphosphate 1-phosphatase activity"/>
    <property type="evidence" value="ECO:0007669"/>
    <property type="project" value="UniProtKB-EC"/>
</dbReference>
<evidence type="ECO:0000256" key="7">
    <source>
        <dbReference type="RuleBase" id="RU000508"/>
    </source>
</evidence>
<dbReference type="InterPro" id="IPR000146">
    <property type="entry name" value="FBPase_class-1"/>
</dbReference>
<dbReference type="PRINTS" id="PR00115">
    <property type="entry name" value="F16BPHPHTASE"/>
</dbReference>
<dbReference type="HAMAP" id="MF_01855">
    <property type="entry name" value="FBPase_class1"/>
    <property type="match status" value="1"/>
</dbReference>
<dbReference type="GO" id="GO:0005986">
    <property type="term" value="P:sucrose biosynthetic process"/>
    <property type="evidence" value="ECO:0007669"/>
    <property type="project" value="TreeGrafter"/>
</dbReference>
<dbReference type="EC" id="3.1.3.11" evidence="3"/>
<comment type="similarity">
    <text evidence="2 7">Belongs to the FBPase class 1 family.</text>
</comment>
<evidence type="ECO:0000313" key="10">
    <source>
        <dbReference type="EMBL" id="JAC63311.1"/>
    </source>
</evidence>
<keyword evidence="5 7" id="KW-0119">Carbohydrate metabolism</keyword>
<name>A0A061QYB8_9CHLO</name>
<dbReference type="SUPFAM" id="SSF56655">
    <property type="entry name" value="Carbohydrate phosphatase"/>
    <property type="match status" value="1"/>
</dbReference>
<dbReference type="GO" id="GO:0006002">
    <property type="term" value="P:fructose 6-phosphate metabolic process"/>
    <property type="evidence" value="ECO:0007669"/>
    <property type="project" value="TreeGrafter"/>
</dbReference>
<evidence type="ECO:0000313" key="11">
    <source>
        <dbReference type="EMBL" id="JAC63551.1"/>
    </source>
</evidence>
<evidence type="ECO:0000259" key="9">
    <source>
        <dbReference type="Pfam" id="PF18913"/>
    </source>
</evidence>
<dbReference type="Pfam" id="PF18913">
    <property type="entry name" value="FBPase_C"/>
    <property type="match status" value="1"/>
</dbReference>
<proteinExistence type="inferred from homology"/>
<evidence type="ECO:0000256" key="6">
    <source>
        <dbReference type="ARBA" id="ARBA00032973"/>
    </source>
</evidence>
<dbReference type="PIRSF" id="PIRSF500210">
    <property type="entry name" value="FBPtase"/>
    <property type="match status" value="1"/>
</dbReference>
<evidence type="ECO:0000259" key="8">
    <source>
        <dbReference type="Pfam" id="PF00316"/>
    </source>
</evidence>
<dbReference type="Pfam" id="PF00316">
    <property type="entry name" value="FBPase"/>
    <property type="match status" value="1"/>
</dbReference>
<gene>
    <name evidence="10" type="primary">FBP</name>
    <name evidence="11" type="ORF">TSPGSL018_20371</name>
    <name evidence="10" type="ORF">TSPGSL018_20982</name>
</gene>
<dbReference type="CDD" id="cd00354">
    <property type="entry name" value="FBPase"/>
    <property type="match status" value="1"/>
</dbReference>
<dbReference type="PANTHER" id="PTHR11556:SF12">
    <property type="entry name" value="FRUCTOSE-BISPHOSPHATASE"/>
    <property type="match status" value="1"/>
</dbReference>
<evidence type="ECO:0000256" key="1">
    <source>
        <dbReference type="ARBA" id="ARBA00001273"/>
    </source>
</evidence>
<dbReference type="InterPro" id="IPR028343">
    <property type="entry name" value="FBPtase"/>
</dbReference>
<keyword evidence="4 7" id="KW-0378">Hydrolase</keyword>
<dbReference type="GO" id="GO:0030388">
    <property type="term" value="P:fructose 1,6-bisphosphate metabolic process"/>
    <property type="evidence" value="ECO:0007669"/>
    <property type="project" value="TreeGrafter"/>
</dbReference>
<protein>
    <recommendedName>
        <fullName evidence="3">fructose-bisphosphatase</fullName>
        <ecNumber evidence="3">3.1.3.11</ecNumber>
    </recommendedName>
    <alternativeName>
        <fullName evidence="6">D-fructose-1,6-bisphosphate 1-phosphohydrolase</fullName>
    </alternativeName>
</protein>
<sequence>MSLRRVNCGSTCQQHLRLASLRSSPVATSLFHNTAGKENQIKGWKKLRFQKSSGGCRVLAASNGEPAAPELAPGGVYEGQVLGSEKYTTLQRFLMEEVQWVPEAEDSDLAILLSDVASATKRIADVLASAGIEGLMGKNESVNMTGDKQQKLDVVANDILKDALASCGQVRSIASEEEDEVLLTDPNGRYAVVFDPLDGSRNIDAAIPTGTIFGVHVCQPVLEDTMDELEWALSDCLQPGDQLVAAGYALYSSATMFVLTLGNGTHGFTLDRRTGDYVLTHRNITIPERGQIYSVNDARYHDWPRGLQRYIDAIRRGEGESPKQYSARYICSLVADFHRTLLYGGVAMNPRSHLRLVYEGNPLSMIAEQASGVGSDGRRRILSIKPDRLHQRLPLFLGSPKDIAELESYEDVQQEAKTYEV</sequence>
<dbReference type="Gene3D" id="3.30.540.10">
    <property type="entry name" value="Fructose-1,6-Bisphosphatase, subunit A, domain 1"/>
    <property type="match status" value="1"/>
</dbReference>
<dbReference type="InterPro" id="IPR044015">
    <property type="entry name" value="FBPase_C_dom"/>
</dbReference>
<dbReference type="PIRSF" id="PIRSF000904">
    <property type="entry name" value="FBPtase_SBPase"/>
    <property type="match status" value="1"/>
</dbReference>
<feature type="domain" description="Fructose-1-6-bisphosphatase class 1 C-terminal" evidence="9">
    <location>
        <begin position="286"/>
        <end position="409"/>
    </location>
</feature>
<dbReference type="GO" id="GO:0005829">
    <property type="term" value="C:cytosol"/>
    <property type="evidence" value="ECO:0007669"/>
    <property type="project" value="TreeGrafter"/>
</dbReference>